<dbReference type="Proteomes" id="UP001174136">
    <property type="component" value="Unassembled WGS sequence"/>
</dbReference>
<gene>
    <name evidence="1" type="ORF">N1851_009454</name>
</gene>
<reference evidence="1" key="1">
    <citation type="journal article" date="2023" name="Front. Mar. Sci.">
        <title>A new Merluccius polli reference genome to investigate the effects of global change in West African waters.</title>
        <authorList>
            <person name="Mateo J.L."/>
            <person name="Blanco-Fernandez C."/>
            <person name="Garcia-Vazquez E."/>
            <person name="Machado-Schiaffino G."/>
        </authorList>
    </citation>
    <scope>NUCLEOTIDE SEQUENCE</scope>
    <source>
        <strain evidence="1">C29</strain>
        <tissue evidence="1">Fin</tissue>
    </source>
</reference>
<sequence>MEEQMLRDQLMERVANTRIRDRLLLESDLNLAKATTLALQIETGIRNADVLSDNTAAATPVRAGRGKRRSWPRGPHQLQLQTPVNVAPATAVDLPATWLISRHALRPELHAIPVVKWDIFPKFVGLAKKRCVRY</sequence>
<evidence type="ECO:0000313" key="2">
    <source>
        <dbReference type="Proteomes" id="UP001174136"/>
    </source>
</evidence>
<comment type="caution">
    <text evidence="1">The sequence shown here is derived from an EMBL/GenBank/DDBJ whole genome shotgun (WGS) entry which is preliminary data.</text>
</comment>
<name>A0AA47N160_MERPO</name>
<dbReference type="EMBL" id="JAOPHQ010001716">
    <property type="protein sequence ID" value="KAK0149799.1"/>
    <property type="molecule type" value="Genomic_DNA"/>
</dbReference>
<keyword evidence="2" id="KW-1185">Reference proteome</keyword>
<organism evidence="1 2">
    <name type="scientific">Merluccius polli</name>
    <name type="common">Benguela hake</name>
    <name type="synonym">Merluccius cadenati</name>
    <dbReference type="NCBI Taxonomy" id="89951"/>
    <lineage>
        <taxon>Eukaryota</taxon>
        <taxon>Metazoa</taxon>
        <taxon>Chordata</taxon>
        <taxon>Craniata</taxon>
        <taxon>Vertebrata</taxon>
        <taxon>Euteleostomi</taxon>
        <taxon>Actinopterygii</taxon>
        <taxon>Neopterygii</taxon>
        <taxon>Teleostei</taxon>
        <taxon>Neoteleostei</taxon>
        <taxon>Acanthomorphata</taxon>
        <taxon>Zeiogadaria</taxon>
        <taxon>Gadariae</taxon>
        <taxon>Gadiformes</taxon>
        <taxon>Gadoidei</taxon>
        <taxon>Merlucciidae</taxon>
        <taxon>Merluccius</taxon>
    </lineage>
</organism>
<proteinExistence type="predicted"/>
<evidence type="ECO:0000313" key="1">
    <source>
        <dbReference type="EMBL" id="KAK0149799.1"/>
    </source>
</evidence>
<dbReference type="AlphaFoldDB" id="A0AA47N160"/>
<protein>
    <submittedName>
        <fullName evidence="1">Uncharacterized protein</fullName>
    </submittedName>
</protein>
<accession>A0AA47N160</accession>